<feature type="transmembrane region" description="Helical" evidence="2">
    <location>
        <begin position="29"/>
        <end position="47"/>
    </location>
</feature>
<gene>
    <name evidence="3" type="ORF">SLS59_007989</name>
</gene>
<sequence>MDASLEQSSNLGRGLPGFHNIPNVVLSPMIKHSGLVFAVLLVLFFFFRQYVFETALDKGWIYRRIWPTMNARQKRGFVNHHLSFVAKTIVLLFAIYPFFAVATGHADFRTPMFGHHVGFSRKDDGFTMGDALYLAIMVVSVMYAHELCYREGISYVAVAHHVGVLVMGQLTLYWSASNKHQPDAALEAVLALFWGFYDLVVEVPPHVTMIIYRDPNVKSSKLLNSFCIAFWCSTIGTIAETATILGLYGALYHKWTMTMKVLIPILHCIFTAAQLWSEKCTWDLWQKEKRKAKRAQADRDEETDMGKSAKGSKAKQSKSNSEVQTTDV</sequence>
<keyword evidence="2" id="KW-1133">Transmembrane helix</keyword>
<keyword evidence="2" id="KW-0472">Membrane</keyword>
<organism evidence="3 4">
    <name type="scientific">Nothophoma quercina</name>
    <dbReference type="NCBI Taxonomy" id="749835"/>
    <lineage>
        <taxon>Eukaryota</taxon>
        <taxon>Fungi</taxon>
        <taxon>Dikarya</taxon>
        <taxon>Ascomycota</taxon>
        <taxon>Pezizomycotina</taxon>
        <taxon>Dothideomycetes</taxon>
        <taxon>Pleosporomycetidae</taxon>
        <taxon>Pleosporales</taxon>
        <taxon>Pleosporineae</taxon>
        <taxon>Didymellaceae</taxon>
        <taxon>Nothophoma</taxon>
    </lineage>
</organism>
<keyword evidence="2" id="KW-0812">Transmembrane</keyword>
<dbReference type="EMBL" id="JAKIXB020000030">
    <property type="protein sequence ID" value="KAL1596000.1"/>
    <property type="molecule type" value="Genomic_DNA"/>
</dbReference>
<feature type="transmembrane region" description="Helical" evidence="2">
    <location>
        <begin position="126"/>
        <end position="145"/>
    </location>
</feature>
<name>A0ABR3QV34_9PLEO</name>
<dbReference type="Proteomes" id="UP001521222">
    <property type="component" value="Unassembled WGS sequence"/>
</dbReference>
<evidence type="ECO:0000313" key="4">
    <source>
        <dbReference type="Proteomes" id="UP001521222"/>
    </source>
</evidence>
<evidence type="ECO:0000256" key="1">
    <source>
        <dbReference type="SAM" id="MobiDB-lite"/>
    </source>
</evidence>
<evidence type="ECO:0008006" key="5">
    <source>
        <dbReference type="Google" id="ProtNLM"/>
    </source>
</evidence>
<feature type="transmembrane region" description="Helical" evidence="2">
    <location>
        <begin position="222"/>
        <end position="251"/>
    </location>
</feature>
<keyword evidence="4" id="KW-1185">Reference proteome</keyword>
<comment type="caution">
    <text evidence="3">The sequence shown here is derived from an EMBL/GenBank/DDBJ whole genome shotgun (WGS) entry which is preliminary data.</text>
</comment>
<evidence type="ECO:0000313" key="3">
    <source>
        <dbReference type="EMBL" id="KAL1596000.1"/>
    </source>
</evidence>
<feature type="transmembrane region" description="Helical" evidence="2">
    <location>
        <begin position="84"/>
        <end position="106"/>
    </location>
</feature>
<feature type="transmembrane region" description="Helical" evidence="2">
    <location>
        <begin position="152"/>
        <end position="172"/>
    </location>
</feature>
<reference evidence="3 4" key="1">
    <citation type="submission" date="2024-02" db="EMBL/GenBank/DDBJ databases">
        <title>De novo assembly and annotation of 12 fungi associated with fruit tree decline syndrome in Ontario, Canada.</title>
        <authorList>
            <person name="Sulman M."/>
            <person name="Ellouze W."/>
            <person name="Ilyukhin E."/>
        </authorList>
    </citation>
    <scope>NUCLEOTIDE SEQUENCE [LARGE SCALE GENOMIC DNA]</scope>
    <source>
        <strain evidence="3 4">M97-236</strain>
    </source>
</reference>
<protein>
    <recommendedName>
        <fullName evidence="5">TLC domain-containing protein</fullName>
    </recommendedName>
</protein>
<evidence type="ECO:0000256" key="2">
    <source>
        <dbReference type="SAM" id="Phobius"/>
    </source>
</evidence>
<accession>A0ABR3QV34</accession>
<feature type="region of interest" description="Disordered" evidence="1">
    <location>
        <begin position="291"/>
        <end position="328"/>
    </location>
</feature>
<feature type="transmembrane region" description="Helical" evidence="2">
    <location>
        <begin position="184"/>
        <end position="201"/>
    </location>
</feature>
<feature type="transmembrane region" description="Helical" evidence="2">
    <location>
        <begin position="257"/>
        <end position="277"/>
    </location>
</feature>
<proteinExistence type="predicted"/>